<dbReference type="Proteomes" id="UP001596364">
    <property type="component" value="Unassembled WGS sequence"/>
</dbReference>
<evidence type="ECO:0000313" key="3">
    <source>
        <dbReference type="Proteomes" id="UP001596364"/>
    </source>
</evidence>
<keyword evidence="1" id="KW-0472">Membrane</keyword>
<name>A0ABW1XJM8_9ALTE</name>
<feature type="transmembrane region" description="Helical" evidence="1">
    <location>
        <begin position="33"/>
        <end position="51"/>
    </location>
</feature>
<protein>
    <submittedName>
        <fullName evidence="2">Uncharacterized protein</fullName>
    </submittedName>
</protein>
<sequence>MLRLVLIVLAVCLAGFFLLPTNTFWVIMTCLAELTSAITVCALLFFVWLLAPWKILKKPVHVKQAEPQTFIPKEN</sequence>
<dbReference type="EMBL" id="JBHSUS010000001">
    <property type="protein sequence ID" value="MFC6439488.1"/>
    <property type="molecule type" value="Genomic_DNA"/>
</dbReference>
<gene>
    <name evidence="2" type="ORF">ACFP85_04910</name>
</gene>
<reference evidence="3" key="1">
    <citation type="journal article" date="2019" name="Int. J. Syst. Evol. Microbiol.">
        <title>The Global Catalogue of Microorganisms (GCM) 10K type strain sequencing project: providing services to taxonomists for standard genome sequencing and annotation.</title>
        <authorList>
            <consortium name="The Broad Institute Genomics Platform"/>
            <consortium name="The Broad Institute Genome Sequencing Center for Infectious Disease"/>
            <person name="Wu L."/>
            <person name="Ma J."/>
        </authorList>
    </citation>
    <scope>NUCLEOTIDE SEQUENCE [LARGE SCALE GENOMIC DNA]</scope>
    <source>
        <strain evidence="3">CGMCC 1.16031</strain>
    </source>
</reference>
<proteinExistence type="predicted"/>
<keyword evidence="1" id="KW-1133">Transmembrane helix</keyword>
<evidence type="ECO:0000313" key="2">
    <source>
        <dbReference type="EMBL" id="MFC6439488.1"/>
    </source>
</evidence>
<keyword evidence="3" id="KW-1185">Reference proteome</keyword>
<dbReference type="RefSeq" id="WP_131257226.1">
    <property type="nucleotide sequence ID" value="NZ_JBHSUS010000001.1"/>
</dbReference>
<organism evidence="2 3">
    <name type="scientific">Pseudobowmanella zhangzhouensis</name>
    <dbReference type="NCBI Taxonomy" id="1537679"/>
    <lineage>
        <taxon>Bacteria</taxon>
        <taxon>Pseudomonadati</taxon>
        <taxon>Pseudomonadota</taxon>
        <taxon>Gammaproteobacteria</taxon>
        <taxon>Alteromonadales</taxon>
        <taxon>Alteromonadaceae</taxon>
    </lineage>
</organism>
<evidence type="ECO:0000256" key="1">
    <source>
        <dbReference type="SAM" id="Phobius"/>
    </source>
</evidence>
<accession>A0ABW1XJM8</accession>
<comment type="caution">
    <text evidence="2">The sequence shown here is derived from an EMBL/GenBank/DDBJ whole genome shotgun (WGS) entry which is preliminary data.</text>
</comment>
<keyword evidence="1" id="KW-0812">Transmembrane</keyword>